<comment type="catalytic activity">
    <reaction evidence="10 15">
        <text>2'-deoxycytidine + H2O + H(+) = 2'-deoxyuridine + NH4(+)</text>
        <dbReference type="Rhea" id="RHEA:13433"/>
        <dbReference type="ChEBI" id="CHEBI:15377"/>
        <dbReference type="ChEBI" id="CHEBI:15378"/>
        <dbReference type="ChEBI" id="CHEBI:15698"/>
        <dbReference type="ChEBI" id="CHEBI:16450"/>
        <dbReference type="ChEBI" id="CHEBI:28938"/>
        <dbReference type="EC" id="3.5.4.5"/>
    </reaction>
</comment>
<keyword evidence="6 14" id="KW-0479">Metal-binding</keyword>
<organism evidence="17 18">
    <name type="scientific">Ferruginivarius sediminum</name>
    <dbReference type="NCBI Taxonomy" id="2661937"/>
    <lineage>
        <taxon>Bacteria</taxon>
        <taxon>Pseudomonadati</taxon>
        <taxon>Pseudomonadota</taxon>
        <taxon>Alphaproteobacteria</taxon>
        <taxon>Rhodospirillales</taxon>
        <taxon>Rhodospirillaceae</taxon>
        <taxon>Ferruginivarius</taxon>
    </lineage>
</organism>
<evidence type="ECO:0000256" key="13">
    <source>
        <dbReference type="PIRSR" id="PIRSR606262-2"/>
    </source>
</evidence>
<dbReference type="EMBL" id="QPMH01000004">
    <property type="protein sequence ID" value="RDD62871.1"/>
    <property type="molecule type" value="Genomic_DNA"/>
</dbReference>
<dbReference type="InterPro" id="IPR016193">
    <property type="entry name" value="Cytidine_deaminase-like"/>
</dbReference>
<accession>A0A369TBZ9</accession>
<dbReference type="FunFam" id="3.40.140.10:FF:000008">
    <property type="entry name" value="Cytidine deaminase"/>
    <property type="match status" value="1"/>
</dbReference>
<feature type="binding site" evidence="14">
    <location>
        <position position="106"/>
    </location>
    <ligand>
        <name>Zn(2+)</name>
        <dbReference type="ChEBI" id="CHEBI:29105"/>
        <note>catalytic</note>
    </ligand>
</feature>
<dbReference type="GO" id="GO:0004126">
    <property type="term" value="F:cytidine deaminase activity"/>
    <property type="evidence" value="ECO:0007669"/>
    <property type="project" value="UniProtKB-UniRule"/>
</dbReference>
<dbReference type="Gene3D" id="3.40.140.10">
    <property type="entry name" value="Cytidine Deaminase, domain 2"/>
    <property type="match status" value="1"/>
</dbReference>
<feature type="binding site" evidence="13">
    <location>
        <begin position="53"/>
        <end position="59"/>
    </location>
    <ligand>
        <name>substrate</name>
    </ligand>
</feature>
<evidence type="ECO:0000256" key="6">
    <source>
        <dbReference type="ARBA" id="ARBA00022723"/>
    </source>
</evidence>
<dbReference type="EC" id="3.5.4.5" evidence="4 15"/>
<dbReference type="InterPro" id="IPR002125">
    <property type="entry name" value="CMP_dCMP_dom"/>
</dbReference>
<feature type="binding site" evidence="14">
    <location>
        <position position="103"/>
    </location>
    <ligand>
        <name>Zn(2+)</name>
        <dbReference type="ChEBI" id="CHEBI:29105"/>
        <note>catalytic</note>
    </ligand>
</feature>
<evidence type="ECO:0000256" key="5">
    <source>
        <dbReference type="ARBA" id="ARBA00018266"/>
    </source>
</evidence>
<dbReference type="AlphaFoldDB" id="A0A369TBZ9"/>
<dbReference type="NCBIfam" id="NF004064">
    <property type="entry name" value="PRK05578.1"/>
    <property type="match status" value="1"/>
</dbReference>
<reference evidence="17 18" key="1">
    <citation type="submission" date="2018-07" db="EMBL/GenBank/DDBJ databases">
        <title>Venubactetium sediminum gen. nov., sp. nov., isolated from a marine solar saltern.</title>
        <authorList>
            <person name="Wang S."/>
        </authorList>
    </citation>
    <scope>NUCLEOTIDE SEQUENCE [LARGE SCALE GENOMIC DNA]</scope>
    <source>
        <strain evidence="17 18">WD2A32</strain>
    </source>
</reference>
<comment type="caution">
    <text evidence="17">The sequence shown here is derived from an EMBL/GenBank/DDBJ whole genome shotgun (WGS) entry which is preliminary data.</text>
</comment>
<evidence type="ECO:0000259" key="16">
    <source>
        <dbReference type="PROSITE" id="PS51747"/>
    </source>
</evidence>
<dbReference type="Proteomes" id="UP000253941">
    <property type="component" value="Unassembled WGS sequence"/>
</dbReference>
<dbReference type="PROSITE" id="PS51747">
    <property type="entry name" value="CYT_DCMP_DEAMINASES_2"/>
    <property type="match status" value="1"/>
</dbReference>
<keyword evidence="7 15" id="KW-0378">Hydrolase</keyword>
<dbReference type="PROSITE" id="PS00903">
    <property type="entry name" value="CYT_DCMP_DEAMINASES_1"/>
    <property type="match status" value="1"/>
</dbReference>
<comment type="function">
    <text evidence="2 15">This enzyme scavenges exogenous and endogenous cytidine and 2'-deoxycytidine for UMP synthesis.</text>
</comment>
<dbReference type="InterPro" id="IPR016192">
    <property type="entry name" value="APOBEC/CMP_deaminase_Zn-bd"/>
</dbReference>
<evidence type="ECO:0000256" key="14">
    <source>
        <dbReference type="PIRSR" id="PIRSR606262-3"/>
    </source>
</evidence>
<dbReference type="GO" id="GO:0072527">
    <property type="term" value="P:pyrimidine-containing compound metabolic process"/>
    <property type="evidence" value="ECO:0007669"/>
    <property type="project" value="UniProtKB-ARBA"/>
</dbReference>
<dbReference type="CDD" id="cd01283">
    <property type="entry name" value="cytidine_deaminase"/>
    <property type="match status" value="1"/>
</dbReference>
<dbReference type="InterPro" id="IPR050202">
    <property type="entry name" value="Cyt/Deoxycyt_deaminase"/>
</dbReference>
<dbReference type="NCBIfam" id="TIGR01354">
    <property type="entry name" value="cyt_deam_tetra"/>
    <property type="match status" value="1"/>
</dbReference>
<gene>
    <name evidence="17" type="primary">cdd</name>
    <name evidence="17" type="ORF">DRB17_06860</name>
</gene>
<evidence type="ECO:0000256" key="10">
    <source>
        <dbReference type="ARBA" id="ARBA00049252"/>
    </source>
</evidence>
<evidence type="ECO:0000256" key="8">
    <source>
        <dbReference type="ARBA" id="ARBA00022833"/>
    </source>
</evidence>
<comment type="similarity">
    <text evidence="3 15">Belongs to the cytidine and deoxycytidylate deaminase family.</text>
</comment>
<keyword evidence="8 14" id="KW-0862">Zinc</keyword>
<dbReference type="GO" id="GO:0042802">
    <property type="term" value="F:identical protein binding"/>
    <property type="evidence" value="ECO:0007669"/>
    <property type="project" value="UniProtKB-ARBA"/>
</dbReference>
<evidence type="ECO:0000256" key="11">
    <source>
        <dbReference type="ARBA" id="ARBA00049558"/>
    </source>
</evidence>
<feature type="binding site" evidence="14">
    <location>
        <position position="64"/>
    </location>
    <ligand>
        <name>Zn(2+)</name>
        <dbReference type="ChEBI" id="CHEBI:29105"/>
        <note>catalytic</note>
    </ligand>
</feature>
<evidence type="ECO:0000256" key="1">
    <source>
        <dbReference type="ARBA" id="ARBA00001947"/>
    </source>
</evidence>
<evidence type="ECO:0000256" key="4">
    <source>
        <dbReference type="ARBA" id="ARBA00012783"/>
    </source>
</evidence>
<dbReference type="Pfam" id="PF00383">
    <property type="entry name" value="dCMP_cyt_deam_1"/>
    <property type="match status" value="1"/>
</dbReference>
<dbReference type="GO" id="GO:0008270">
    <property type="term" value="F:zinc ion binding"/>
    <property type="evidence" value="ECO:0007669"/>
    <property type="project" value="UniProtKB-UniRule"/>
</dbReference>
<dbReference type="GO" id="GO:0005829">
    <property type="term" value="C:cytosol"/>
    <property type="evidence" value="ECO:0007669"/>
    <property type="project" value="TreeGrafter"/>
</dbReference>
<evidence type="ECO:0000313" key="18">
    <source>
        <dbReference type="Proteomes" id="UP000253941"/>
    </source>
</evidence>
<evidence type="ECO:0000256" key="7">
    <source>
        <dbReference type="ARBA" id="ARBA00022801"/>
    </source>
</evidence>
<evidence type="ECO:0000313" key="17">
    <source>
        <dbReference type="EMBL" id="RDD62871.1"/>
    </source>
</evidence>
<proteinExistence type="inferred from homology"/>
<keyword evidence="18" id="KW-1185">Reference proteome</keyword>
<feature type="active site" description="Proton donor" evidence="12">
    <location>
        <position position="66"/>
    </location>
</feature>
<sequence>MDGNTGGTALTQKHRELIEAARAATAQAYARYSGFRVGAALLSEQGNVYTGCNVENVSYPVGVCAERNAIGAAVRAEGPGLRVAAVAVVAFNRRDEPSACSPCGECRQAIREFSGSAEVIYMGREGDMTVRTIAELLPDAFGSG</sequence>
<dbReference type="PANTHER" id="PTHR11644:SF2">
    <property type="entry name" value="CYTIDINE DEAMINASE"/>
    <property type="match status" value="1"/>
</dbReference>
<evidence type="ECO:0000256" key="9">
    <source>
        <dbReference type="ARBA" id="ARBA00032005"/>
    </source>
</evidence>
<evidence type="ECO:0000256" key="12">
    <source>
        <dbReference type="PIRSR" id="PIRSR606262-1"/>
    </source>
</evidence>
<evidence type="ECO:0000256" key="2">
    <source>
        <dbReference type="ARBA" id="ARBA00003949"/>
    </source>
</evidence>
<protein>
    <recommendedName>
        <fullName evidence="5 15">Cytidine deaminase</fullName>
        <ecNumber evidence="4 15">3.5.4.5</ecNumber>
    </recommendedName>
    <alternativeName>
        <fullName evidence="9 15">Cytidine aminohydrolase</fullName>
    </alternativeName>
</protein>
<dbReference type="PANTHER" id="PTHR11644">
    <property type="entry name" value="CYTIDINE DEAMINASE"/>
    <property type="match status" value="1"/>
</dbReference>
<evidence type="ECO:0000256" key="15">
    <source>
        <dbReference type="RuleBase" id="RU364006"/>
    </source>
</evidence>
<evidence type="ECO:0000256" key="3">
    <source>
        <dbReference type="ARBA" id="ARBA00006576"/>
    </source>
</evidence>
<comment type="cofactor">
    <cofactor evidence="1 14 15">
        <name>Zn(2+)</name>
        <dbReference type="ChEBI" id="CHEBI:29105"/>
    </cofactor>
</comment>
<name>A0A369TBZ9_9PROT</name>
<feature type="domain" description="CMP/dCMP-type deaminase" evidence="16">
    <location>
        <begin position="12"/>
        <end position="144"/>
    </location>
</feature>
<comment type="catalytic activity">
    <reaction evidence="11 15">
        <text>cytidine + H2O + H(+) = uridine + NH4(+)</text>
        <dbReference type="Rhea" id="RHEA:16069"/>
        <dbReference type="ChEBI" id="CHEBI:15377"/>
        <dbReference type="ChEBI" id="CHEBI:15378"/>
        <dbReference type="ChEBI" id="CHEBI:16704"/>
        <dbReference type="ChEBI" id="CHEBI:17562"/>
        <dbReference type="ChEBI" id="CHEBI:28938"/>
        <dbReference type="EC" id="3.5.4.5"/>
    </reaction>
</comment>
<dbReference type="GO" id="GO:0055086">
    <property type="term" value="P:nucleobase-containing small molecule metabolic process"/>
    <property type="evidence" value="ECO:0007669"/>
    <property type="project" value="UniProtKB-ARBA"/>
</dbReference>
<dbReference type="InterPro" id="IPR006262">
    <property type="entry name" value="Cyt_deam_tetra"/>
</dbReference>
<dbReference type="SUPFAM" id="SSF53927">
    <property type="entry name" value="Cytidine deaminase-like"/>
    <property type="match status" value="1"/>
</dbReference>